<dbReference type="SUPFAM" id="SSF101941">
    <property type="entry name" value="NAC domain"/>
    <property type="match status" value="1"/>
</dbReference>
<dbReference type="InterPro" id="IPR003441">
    <property type="entry name" value="NAC-dom"/>
</dbReference>
<feature type="domain" description="NAC" evidence="5">
    <location>
        <begin position="1"/>
        <end position="101"/>
    </location>
</feature>
<keyword evidence="3" id="KW-0804">Transcription</keyword>
<evidence type="ECO:0000259" key="5">
    <source>
        <dbReference type="PROSITE" id="PS51005"/>
    </source>
</evidence>
<evidence type="ECO:0000256" key="1">
    <source>
        <dbReference type="ARBA" id="ARBA00023015"/>
    </source>
</evidence>
<evidence type="ECO:0000256" key="2">
    <source>
        <dbReference type="ARBA" id="ARBA00023125"/>
    </source>
</evidence>
<reference evidence="6 7" key="1">
    <citation type="journal article" date="2020" name="IScience">
        <title>Genome Sequencing of the Endangered Kingdonia uniflora (Circaeasteraceae, Ranunculales) Reveals Potential Mechanisms of Evolutionary Specialization.</title>
        <authorList>
            <person name="Sun Y."/>
            <person name="Deng T."/>
            <person name="Zhang A."/>
            <person name="Moore M.J."/>
            <person name="Landis J.B."/>
            <person name="Lin N."/>
            <person name="Zhang H."/>
            <person name="Zhang X."/>
            <person name="Huang J."/>
            <person name="Zhang X."/>
            <person name="Sun H."/>
            <person name="Wang H."/>
        </authorList>
    </citation>
    <scope>NUCLEOTIDE SEQUENCE [LARGE SCALE GENOMIC DNA]</scope>
    <source>
        <strain evidence="6">TB1705</strain>
        <tissue evidence="6">Leaf</tissue>
    </source>
</reference>
<dbReference type="Proteomes" id="UP000541444">
    <property type="component" value="Unassembled WGS sequence"/>
</dbReference>
<keyword evidence="4" id="KW-0539">Nucleus</keyword>
<dbReference type="AlphaFoldDB" id="A0A7J7LA73"/>
<dbReference type="InterPro" id="IPR036093">
    <property type="entry name" value="NAC_dom_sf"/>
</dbReference>
<name>A0A7J7LA73_9MAGN</name>
<evidence type="ECO:0000256" key="3">
    <source>
        <dbReference type="ARBA" id="ARBA00023163"/>
    </source>
</evidence>
<evidence type="ECO:0000313" key="7">
    <source>
        <dbReference type="Proteomes" id="UP000541444"/>
    </source>
</evidence>
<dbReference type="Gene3D" id="2.170.150.80">
    <property type="entry name" value="NAC domain"/>
    <property type="match status" value="1"/>
</dbReference>
<gene>
    <name evidence="6" type="ORF">GIB67_015504</name>
</gene>
<sequence>MEWHFFSTLDKKYGNDWRTNRAANERYWKITGKDRTVRRGNRCVGMKKTPAFRIERALKGSKQSQIFHKSGSGPRNGDQYGASLVEEEWEDDVVLVKERAEAFVYDEEQNEIDQIFLHLRIRAKALGTSENYAMPEATDEQFLDFKEEFYMDPEPVVNEYFELDDFLNSVDAGYHAGDLDSSELAYLAASLEQPLFIGNFQEICGIKTGWGAILSAEFVALIAASTVHRVCISTWRALPFAEYKCFESRTQQADSVAALSLNETFSILAMLLPYWDSLYLCRFILNERFPRFNDDQPTGYMLMPQFQCTLLSSPLFNELKICGLWWKELKICGNGRKNCGGGGRRVERIVVVEGVNQYLVENCVGGTVFFVLSGTAIRGQQALRDDDCEERVEE</sequence>
<dbReference type="PANTHER" id="PTHR31744:SF210">
    <property type="entry name" value="NAC DOMAIN-CONTAINING PROTEIN 86-LIKE"/>
    <property type="match status" value="1"/>
</dbReference>
<keyword evidence="1" id="KW-0805">Transcription regulation</keyword>
<dbReference type="GO" id="GO:0003677">
    <property type="term" value="F:DNA binding"/>
    <property type="evidence" value="ECO:0007669"/>
    <property type="project" value="UniProtKB-KW"/>
</dbReference>
<proteinExistence type="predicted"/>
<dbReference type="EMBL" id="JACGCM010002464">
    <property type="protein sequence ID" value="KAF6139547.1"/>
    <property type="molecule type" value="Genomic_DNA"/>
</dbReference>
<comment type="caution">
    <text evidence="6">The sequence shown here is derived from an EMBL/GenBank/DDBJ whole genome shotgun (WGS) entry which is preliminary data.</text>
</comment>
<dbReference type="OrthoDB" id="1111004at2759"/>
<organism evidence="6 7">
    <name type="scientific">Kingdonia uniflora</name>
    <dbReference type="NCBI Taxonomy" id="39325"/>
    <lineage>
        <taxon>Eukaryota</taxon>
        <taxon>Viridiplantae</taxon>
        <taxon>Streptophyta</taxon>
        <taxon>Embryophyta</taxon>
        <taxon>Tracheophyta</taxon>
        <taxon>Spermatophyta</taxon>
        <taxon>Magnoliopsida</taxon>
        <taxon>Ranunculales</taxon>
        <taxon>Circaeasteraceae</taxon>
        <taxon>Kingdonia</taxon>
    </lineage>
</organism>
<dbReference type="PROSITE" id="PS51005">
    <property type="entry name" value="NAC"/>
    <property type="match status" value="1"/>
</dbReference>
<keyword evidence="7" id="KW-1185">Reference proteome</keyword>
<dbReference type="GO" id="GO:0006355">
    <property type="term" value="P:regulation of DNA-templated transcription"/>
    <property type="evidence" value="ECO:0007669"/>
    <property type="project" value="InterPro"/>
</dbReference>
<protein>
    <recommendedName>
        <fullName evidence="5">NAC domain-containing protein</fullName>
    </recommendedName>
</protein>
<dbReference type="Pfam" id="PF02365">
    <property type="entry name" value="NAM"/>
    <property type="match status" value="1"/>
</dbReference>
<evidence type="ECO:0000256" key="4">
    <source>
        <dbReference type="ARBA" id="ARBA00023242"/>
    </source>
</evidence>
<dbReference type="PANTHER" id="PTHR31744">
    <property type="entry name" value="PROTEIN CUP-SHAPED COTYLEDON 2-RELATED"/>
    <property type="match status" value="1"/>
</dbReference>
<accession>A0A7J7LA73</accession>
<keyword evidence="2" id="KW-0238">DNA-binding</keyword>
<evidence type="ECO:0000313" key="6">
    <source>
        <dbReference type="EMBL" id="KAF6139547.1"/>
    </source>
</evidence>